<name>A0ACB8HNW0_9BRYO</name>
<accession>A0ACB8HNW0</accession>
<evidence type="ECO:0000313" key="2">
    <source>
        <dbReference type="Proteomes" id="UP000828922"/>
    </source>
</evidence>
<keyword evidence="2" id="KW-1185">Reference proteome</keyword>
<gene>
    <name evidence="1" type="ORF">CY35_07G110700</name>
</gene>
<comment type="caution">
    <text evidence="1">The sequence shown here is derived from an EMBL/GenBank/DDBJ whole genome shotgun (WGS) entry which is preliminary data.</text>
</comment>
<dbReference type="EMBL" id="CM038913">
    <property type="protein sequence ID" value="KAH9557928.1"/>
    <property type="molecule type" value="Genomic_DNA"/>
</dbReference>
<sequence>MGCACTKQRVPHQGLESYKEEKVSAAGGVVRRRRPSTSAKVETADAAILVATGGKDNKDPVKLRTKKNVINSQAVSEEEEEELVVDVVGQSRRKREQAAEEEEEEEEEEAAGGGGVRLSHIPTKNAEAEQVAAGWPGWLSAVAGEALKGWIPRHAASFEKLDKIGQGTHSNVYKARDLETGKIVALKKVRFDTLEPESVRFMAREIQILRRLDHPNVVKLEGLVTSRMSCSLYLVFEYMEHDLAGLAACPAIMFTEAQVKCYLQQLLRGLDHCHQHGVLHRDIKGSNLLLDNEGILKIANFGLATFFNPHQKQQLTSRVVTLWYRAPELLLGATEYGVGVDLWSTGCILAELLAGKSIMPGRTEVEQLHKIFKLCGSPSEEYWIKSKLPYATIFKPQQPYKRCIMDTFKEFPSSSLALLDTLLAIEPADRGSAAEALKSDFFNTKPLPCDPSSLPHYPPSEEFDTKFQDDEGRRKRPAGGRVRGSDASNQPGTQDGTSQAIGAPDANAELAITLHKRRMNPQAATKSKSEKFPPLQKDGTVAFSRHPPVARQPFPEVKGISPGQAIHSYTVPSISSQSGAELVPNASLAGNSWKKKKHKGEDMYMAPSRPLSRPTKSMTVTEFSQAAYPQQPADLSSISMLVAARNGASGNHYGGWDSRRAQDSDVIHYDGEVNRQSERRDMHRMNEMLSKQERTYKHDQLSARTTYSPSKWDLSTVDSCQTDGNHLSKLPSKGIHSQQEQMYHSGPLLHPAYFGSGSVDYEEFLEEHEHKIQQGLQQAPEDMKTSHKSMSASVDKKHKSKMGGSACKHDSEIVEVGNGFGHRK</sequence>
<evidence type="ECO:0000313" key="1">
    <source>
        <dbReference type="EMBL" id="KAH9557928.1"/>
    </source>
</evidence>
<protein>
    <submittedName>
        <fullName evidence="1">Uncharacterized protein</fullName>
    </submittedName>
</protein>
<proteinExistence type="predicted"/>
<organism evidence="1 2">
    <name type="scientific">Sphagnum magellanicum</name>
    <dbReference type="NCBI Taxonomy" id="128215"/>
    <lineage>
        <taxon>Eukaryota</taxon>
        <taxon>Viridiplantae</taxon>
        <taxon>Streptophyta</taxon>
        <taxon>Embryophyta</taxon>
        <taxon>Bryophyta</taxon>
        <taxon>Sphagnophytina</taxon>
        <taxon>Sphagnopsida</taxon>
        <taxon>Sphagnales</taxon>
        <taxon>Sphagnaceae</taxon>
        <taxon>Sphagnum</taxon>
    </lineage>
</organism>
<reference evidence="2" key="1">
    <citation type="journal article" date="2022" name="New Phytol.">
        <title>Phylogenomic structure and speciation in an emerging model: the Sphagnum magellanicum complex (Bryophyta).</title>
        <authorList>
            <person name="Shaw A.J."/>
            <person name="Piatkowski B."/>
            <person name="Duffy A.M."/>
            <person name="Aguero B."/>
            <person name="Imwattana K."/>
            <person name="Nieto-Lugilde M."/>
            <person name="Healey A."/>
            <person name="Weston D.J."/>
            <person name="Patel M.N."/>
            <person name="Schmutz J."/>
            <person name="Grimwood J."/>
            <person name="Yavitt J.B."/>
            <person name="Hassel K."/>
            <person name="Stenoien H.K."/>
            <person name="Flatberg K.I."/>
            <person name="Bickford C.P."/>
            <person name="Hicks K.A."/>
        </authorList>
    </citation>
    <scope>NUCLEOTIDE SEQUENCE [LARGE SCALE GENOMIC DNA]</scope>
</reference>
<dbReference type="Proteomes" id="UP000828922">
    <property type="component" value="Linkage Group LG07"/>
</dbReference>